<evidence type="ECO:0000259" key="12">
    <source>
        <dbReference type="Pfam" id="PF01467"/>
    </source>
</evidence>
<dbReference type="PANTHER" id="PTHR39321">
    <property type="entry name" value="NICOTINATE-NUCLEOTIDE ADENYLYLTRANSFERASE-RELATED"/>
    <property type="match status" value="1"/>
</dbReference>
<evidence type="ECO:0000256" key="3">
    <source>
        <dbReference type="ARBA" id="ARBA00009014"/>
    </source>
</evidence>
<dbReference type="FunCoup" id="A0A317ZIB4">
    <property type="interactions" value="277"/>
</dbReference>
<dbReference type="NCBIfam" id="TIGR00482">
    <property type="entry name" value="nicotinate (nicotinamide) nucleotide adenylyltransferase"/>
    <property type="match status" value="1"/>
</dbReference>
<keyword evidence="5 11" id="KW-0808">Transferase</keyword>
<gene>
    <name evidence="11 13" type="primary">nadD</name>
    <name evidence="13" type="ORF">DDZ13_09960</name>
</gene>
<comment type="function">
    <text evidence="1 11">Catalyzes the reversible adenylation of nicotinate mononucleotide (NaMN) to nicotinic acid adenine dinucleotide (NaAD).</text>
</comment>
<dbReference type="UniPathway" id="UPA00253">
    <property type="reaction ID" value="UER00332"/>
</dbReference>
<comment type="pathway">
    <text evidence="2 11">Cofactor biosynthesis; NAD(+) biosynthesis; deamido-NAD(+) from nicotinate D-ribonucleotide: step 1/1.</text>
</comment>
<dbReference type="AlphaFoldDB" id="A0A317ZIB4"/>
<evidence type="ECO:0000256" key="2">
    <source>
        <dbReference type="ARBA" id="ARBA00005019"/>
    </source>
</evidence>
<comment type="caution">
    <text evidence="13">The sequence shown here is derived from an EMBL/GenBank/DDBJ whole genome shotgun (WGS) entry which is preliminary data.</text>
</comment>
<dbReference type="InterPro" id="IPR005248">
    <property type="entry name" value="NadD/NMNAT"/>
</dbReference>
<evidence type="ECO:0000256" key="8">
    <source>
        <dbReference type="ARBA" id="ARBA00022840"/>
    </source>
</evidence>
<dbReference type="GO" id="GO:0005524">
    <property type="term" value="F:ATP binding"/>
    <property type="evidence" value="ECO:0007669"/>
    <property type="project" value="UniProtKB-KW"/>
</dbReference>
<accession>A0A317ZIB4</accession>
<reference evidence="13 14" key="1">
    <citation type="submission" date="2018-05" db="EMBL/GenBank/DDBJ databases">
        <title>Coraliomargarita sinensis sp. nov., isolated from a marine solar saltern.</title>
        <authorList>
            <person name="Zhou L.Y."/>
        </authorList>
    </citation>
    <scope>NUCLEOTIDE SEQUENCE [LARGE SCALE GENOMIC DNA]</scope>
    <source>
        <strain evidence="13 14">WN38</strain>
    </source>
</reference>
<dbReference type="GO" id="GO:0009435">
    <property type="term" value="P:NAD+ biosynthetic process"/>
    <property type="evidence" value="ECO:0007669"/>
    <property type="project" value="UniProtKB-UniRule"/>
</dbReference>
<dbReference type="EC" id="2.7.7.18" evidence="11"/>
<keyword evidence="7 11" id="KW-0547">Nucleotide-binding</keyword>
<evidence type="ECO:0000256" key="1">
    <source>
        <dbReference type="ARBA" id="ARBA00002324"/>
    </source>
</evidence>
<dbReference type="CDD" id="cd02165">
    <property type="entry name" value="NMNAT"/>
    <property type="match status" value="1"/>
</dbReference>
<dbReference type="InParanoid" id="A0A317ZIB4"/>
<comment type="catalytic activity">
    <reaction evidence="10 11">
        <text>nicotinate beta-D-ribonucleotide + ATP + H(+) = deamido-NAD(+) + diphosphate</text>
        <dbReference type="Rhea" id="RHEA:22860"/>
        <dbReference type="ChEBI" id="CHEBI:15378"/>
        <dbReference type="ChEBI" id="CHEBI:30616"/>
        <dbReference type="ChEBI" id="CHEBI:33019"/>
        <dbReference type="ChEBI" id="CHEBI:57502"/>
        <dbReference type="ChEBI" id="CHEBI:58437"/>
        <dbReference type="EC" id="2.7.7.18"/>
    </reaction>
</comment>
<evidence type="ECO:0000256" key="9">
    <source>
        <dbReference type="ARBA" id="ARBA00023027"/>
    </source>
</evidence>
<dbReference type="Pfam" id="PF01467">
    <property type="entry name" value="CTP_transf_like"/>
    <property type="match status" value="1"/>
</dbReference>
<dbReference type="InterPro" id="IPR004821">
    <property type="entry name" value="Cyt_trans-like"/>
</dbReference>
<protein>
    <recommendedName>
        <fullName evidence="11">Probable nicotinate-nucleotide adenylyltransferase</fullName>
        <ecNumber evidence="11">2.7.7.18</ecNumber>
    </recommendedName>
    <alternativeName>
        <fullName evidence="11">Deamido-NAD(+) diphosphorylase</fullName>
    </alternativeName>
    <alternativeName>
        <fullName evidence="11">Deamido-NAD(+) pyrophosphorylase</fullName>
    </alternativeName>
    <alternativeName>
        <fullName evidence="11">Nicotinate mononucleotide adenylyltransferase</fullName>
        <shortName evidence="11">NaMN adenylyltransferase</shortName>
    </alternativeName>
</protein>
<evidence type="ECO:0000313" key="13">
    <source>
        <dbReference type="EMBL" id="PXA03953.1"/>
    </source>
</evidence>
<comment type="similarity">
    <text evidence="3 11">Belongs to the NadD family.</text>
</comment>
<keyword evidence="14" id="KW-1185">Reference proteome</keyword>
<dbReference type="NCBIfam" id="NF000840">
    <property type="entry name" value="PRK00071.1-3"/>
    <property type="match status" value="1"/>
</dbReference>
<dbReference type="InterPro" id="IPR014729">
    <property type="entry name" value="Rossmann-like_a/b/a_fold"/>
</dbReference>
<feature type="domain" description="Cytidyltransferase-like" evidence="12">
    <location>
        <begin position="16"/>
        <end position="176"/>
    </location>
</feature>
<dbReference type="GO" id="GO:0004515">
    <property type="term" value="F:nicotinate-nucleotide adenylyltransferase activity"/>
    <property type="evidence" value="ECO:0007669"/>
    <property type="project" value="UniProtKB-UniRule"/>
</dbReference>
<organism evidence="13 14">
    <name type="scientific">Coraliomargarita sinensis</name>
    <dbReference type="NCBI Taxonomy" id="2174842"/>
    <lineage>
        <taxon>Bacteria</taxon>
        <taxon>Pseudomonadati</taxon>
        <taxon>Verrucomicrobiota</taxon>
        <taxon>Opitutia</taxon>
        <taxon>Puniceicoccales</taxon>
        <taxon>Coraliomargaritaceae</taxon>
        <taxon>Coraliomargarita</taxon>
    </lineage>
</organism>
<dbReference type="PANTHER" id="PTHR39321:SF3">
    <property type="entry name" value="PHOSPHOPANTETHEINE ADENYLYLTRANSFERASE"/>
    <property type="match status" value="1"/>
</dbReference>
<name>A0A317ZIB4_9BACT</name>
<dbReference type="OrthoDB" id="5295945at2"/>
<dbReference type="RefSeq" id="WP_110131306.1">
    <property type="nucleotide sequence ID" value="NZ_QHJQ01000006.1"/>
</dbReference>
<evidence type="ECO:0000256" key="6">
    <source>
        <dbReference type="ARBA" id="ARBA00022695"/>
    </source>
</evidence>
<dbReference type="HAMAP" id="MF_00244">
    <property type="entry name" value="NaMN_adenylyltr"/>
    <property type="match status" value="1"/>
</dbReference>
<evidence type="ECO:0000256" key="5">
    <source>
        <dbReference type="ARBA" id="ARBA00022679"/>
    </source>
</evidence>
<keyword evidence="9 11" id="KW-0520">NAD</keyword>
<proteinExistence type="inferred from homology"/>
<evidence type="ECO:0000313" key="14">
    <source>
        <dbReference type="Proteomes" id="UP000247099"/>
    </source>
</evidence>
<evidence type="ECO:0000256" key="4">
    <source>
        <dbReference type="ARBA" id="ARBA00022642"/>
    </source>
</evidence>
<dbReference type="Proteomes" id="UP000247099">
    <property type="component" value="Unassembled WGS sequence"/>
</dbReference>
<evidence type="ECO:0000256" key="7">
    <source>
        <dbReference type="ARBA" id="ARBA00022741"/>
    </source>
</evidence>
<dbReference type="NCBIfam" id="TIGR00125">
    <property type="entry name" value="cyt_tran_rel"/>
    <property type="match status" value="1"/>
</dbReference>
<dbReference type="EMBL" id="QHJQ01000006">
    <property type="protein sequence ID" value="PXA03953.1"/>
    <property type="molecule type" value="Genomic_DNA"/>
</dbReference>
<sequence length="202" mass="22121">MTTQEHQATHKPRIALYGGAFDPVHRAHLEVARAARRQASLDRVAFIPAAQSPLKAHSPVASDAARLKMLELALAGEAGFVIDDSELKRGGVSYTVDTVQAFKARMPDADLYWIIGGDQLEQLDRWHAIRELAQAVTFLVLARPGYQLSAPGVSGLKYETIDAPLMEESSTSIRERIVNGESVIGLLPQSVEAFIREEGLYT</sequence>
<evidence type="ECO:0000256" key="10">
    <source>
        <dbReference type="ARBA" id="ARBA00048721"/>
    </source>
</evidence>
<keyword evidence="8 11" id="KW-0067">ATP-binding</keyword>
<evidence type="ECO:0000256" key="11">
    <source>
        <dbReference type="HAMAP-Rule" id="MF_00244"/>
    </source>
</evidence>
<keyword evidence="4 11" id="KW-0662">Pyridine nucleotide biosynthesis</keyword>
<dbReference type="Gene3D" id="3.40.50.620">
    <property type="entry name" value="HUPs"/>
    <property type="match status" value="1"/>
</dbReference>
<dbReference type="SUPFAM" id="SSF52374">
    <property type="entry name" value="Nucleotidylyl transferase"/>
    <property type="match status" value="1"/>
</dbReference>
<keyword evidence="6 11" id="KW-0548">Nucleotidyltransferase</keyword>